<keyword evidence="3" id="KW-1185">Reference proteome</keyword>
<proteinExistence type="predicted"/>
<reference evidence="2 3" key="1">
    <citation type="submission" date="2019-03" db="EMBL/GenBank/DDBJ databases">
        <title>Genome sequence of Thiobacillaceae bacterium LSR1, a sulfur-oxidizing bacterium isolated from freshwater sediment.</title>
        <authorList>
            <person name="Li S."/>
        </authorList>
    </citation>
    <scope>NUCLEOTIDE SEQUENCE [LARGE SCALE GENOMIC DNA]</scope>
    <source>
        <strain evidence="2 3">LSR1</strain>
    </source>
</reference>
<evidence type="ECO:0000313" key="2">
    <source>
        <dbReference type="EMBL" id="TCJ11869.1"/>
    </source>
</evidence>
<dbReference type="SUPFAM" id="SSF51306">
    <property type="entry name" value="LexA/Signal peptidase"/>
    <property type="match status" value="1"/>
</dbReference>
<dbReference type="InterPro" id="IPR036286">
    <property type="entry name" value="LexA/Signal_pep-like_sf"/>
</dbReference>
<evidence type="ECO:0000313" key="3">
    <source>
        <dbReference type="Proteomes" id="UP000295443"/>
    </source>
</evidence>
<dbReference type="AlphaFoldDB" id="A0A4R1B7W0"/>
<dbReference type="InterPro" id="IPR039418">
    <property type="entry name" value="LexA-like"/>
</dbReference>
<protein>
    <submittedName>
        <fullName evidence="2">S24 family peptidase</fullName>
    </submittedName>
</protein>
<name>A0A4R1B7W0_9PROT</name>
<accession>A0A4R1B7W0</accession>
<comment type="caution">
    <text evidence="2">The sequence shown here is derived from an EMBL/GenBank/DDBJ whole genome shotgun (WGS) entry which is preliminary data.</text>
</comment>
<dbReference type="Gene3D" id="2.10.109.10">
    <property type="entry name" value="Umud Fragment, subunit A"/>
    <property type="match status" value="1"/>
</dbReference>
<evidence type="ECO:0000259" key="1">
    <source>
        <dbReference type="Pfam" id="PF00717"/>
    </source>
</evidence>
<feature type="domain" description="Peptidase S24/S26A/S26B/S26C" evidence="1">
    <location>
        <begin position="28"/>
        <end position="111"/>
    </location>
</feature>
<dbReference type="EMBL" id="SJZB01000048">
    <property type="protein sequence ID" value="TCJ11869.1"/>
    <property type="molecule type" value="Genomic_DNA"/>
</dbReference>
<dbReference type="InterPro" id="IPR015927">
    <property type="entry name" value="Peptidase_S24_S26A/B/C"/>
</dbReference>
<dbReference type="Pfam" id="PF00717">
    <property type="entry name" value="Peptidase_S24"/>
    <property type="match status" value="1"/>
</dbReference>
<organism evidence="2 3">
    <name type="scientific">Parasulfuritortus cantonensis</name>
    <dbReference type="NCBI Taxonomy" id="2528202"/>
    <lineage>
        <taxon>Bacteria</taxon>
        <taxon>Pseudomonadati</taxon>
        <taxon>Pseudomonadota</taxon>
        <taxon>Betaproteobacteria</taxon>
        <taxon>Nitrosomonadales</taxon>
        <taxon>Thiobacillaceae</taxon>
        <taxon>Parasulfuritortus</taxon>
    </lineage>
</organism>
<dbReference type="CDD" id="cd06529">
    <property type="entry name" value="S24_LexA-like"/>
    <property type="match status" value="1"/>
</dbReference>
<dbReference type="Proteomes" id="UP000295443">
    <property type="component" value="Unassembled WGS sequence"/>
</dbReference>
<sequence length="127" mass="14131">MTDKKPFPLPVNPAPQSIEDDLVASACAGGEPYALMVLGDSMLPEFEEGWVIVVEPNGLAKDGSYVIAWANDEYIFRQLVRHDDGWMLKPLNPLYPNIPVDADLSAVKGVVIMKKKPGRRKEFKSYL</sequence>
<gene>
    <name evidence="2" type="ORF">EZJ19_13750</name>
</gene>
<dbReference type="RefSeq" id="WP_131448539.1">
    <property type="nucleotide sequence ID" value="NZ_SJZB01000048.1"/>
</dbReference>
<dbReference type="OrthoDB" id="9021722at2"/>